<dbReference type="CDD" id="cd07341">
    <property type="entry name" value="M56_BlaR1_MecR1_like"/>
    <property type="match status" value="1"/>
</dbReference>
<dbReference type="Proteomes" id="UP000480178">
    <property type="component" value="Chromosome"/>
</dbReference>
<dbReference type="EMBL" id="CP048222">
    <property type="protein sequence ID" value="QHT66403.1"/>
    <property type="molecule type" value="Genomic_DNA"/>
</dbReference>
<evidence type="ECO:0000313" key="3">
    <source>
        <dbReference type="EMBL" id="QHT66403.1"/>
    </source>
</evidence>
<dbReference type="PANTHER" id="PTHR34978">
    <property type="entry name" value="POSSIBLE SENSOR-TRANSDUCER PROTEIN BLAR"/>
    <property type="match status" value="1"/>
</dbReference>
<dbReference type="RefSeq" id="WP_162442460.1">
    <property type="nucleotide sequence ID" value="NZ_CP048222.1"/>
</dbReference>
<dbReference type="AlphaFoldDB" id="A0A6C0GF67"/>
<feature type="transmembrane region" description="Helical" evidence="1">
    <location>
        <begin position="137"/>
        <end position="157"/>
    </location>
</feature>
<feature type="transmembrane region" description="Helical" evidence="1">
    <location>
        <begin position="186"/>
        <end position="204"/>
    </location>
</feature>
<gene>
    <name evidence="3" type="ORF">GXP67_06890</name>
</gene>
<organism evidence="3 4">
    <name type="scientific">Rhodocytophaga rosea</name>
    <dbReference type="NCBI Taxonomy" id="2704465"/>
    <lineage>
        <taxon>Bacteria</taxon>
        <taxon>Pseudomonadati</taxon>
        <taxon>Bacteroidota</taxon>
        <taxon>Cytophagia</taxon>
        <taxon>Cytophagales</taxon>
        <taxon>Rhodocytophagaceae</taxon>
        <taxon>Rhodocytophaga</taxon>
    </lineage>
</organism>
<accession>A0A6C0GF67</accession>
<evidence type="ECO:0000259" key="2">
    <source>
        <dbReference type="Pfam" id="PF05569"/>
    </source>
</evidence>
<feature type="transmembrane region" description="Helical" evidence="1">
    <location>
        <begin position="92"/>
        <end position="117"/>
    </location>
</feature>
<feature type="transmembrane region" description="Helical" evidence="1">
    <location>
        <begin position="37"/>
        <end position="54"/>
    </location>
</feature>
<dbReference type="KEGG" id="rhoz:GXP67_06890"/>
<dbReference type="SUPFAM" id="SSF49464">
    <property type="entry name" value="Carboxypeptidase regulatory domain-like"/>
    <property type="match status" value="1"/>
</dbReference>
<feature type="transmembrane region" description="Helical" evidence="1">
    <location>
        <begin position="273"/>
        <end position="292"/>
    </location>
</feature>
<evidence type="ECO:0000256" key="1">
    <source>
        <dbReference type="SAM" id="Phobius"/>
    </source>
</evidence>
<feature type="domain" description="Peptidase M56" evidence="2">
    <location>
        <begin position="121"/>
        <end position="263"/>
    </location>
</feature>
<keyword evidence="4" id="KW-1185">Reference proteome</keyword>
<dbReference type="InterPro" id="IPR008969">
    <property type="entry name" value="CarboxyPept-like_regulatory"/>
</dbReference>
<dbReference type="Pfam" id="PF05569">
    <property type="entry name" value="Peptidase_M56"/>
    <property type="match status" value="1"/>
</dbReference>
<protein>
    <recommendedName>
        <fullName evidence="2">Peptidase M56 domain-containing protein</fullName>
    </recommendedName>
</protein>
<proteinExistence type="predicted"/>
<feature type="transmembrane region" description="Helical" evidence="1">
    <location>
        <begin position="6"/>
        <end position="25"/>
    </location>
</feature>
<name>A0A6C0GF67_9BACT</name>
<reference evidence="3 4" key="1">
    <citation type="submission" date="2020-01" db="EMBL/GenBank/DDBJ databases">
        <authorList>
            <person name="Kim M.K."/>
        </authorList>
    </citation>
    <scope>NUCLEOTIDE SEQUENCE [LARGE SCALE GENOMIC DNA]</scope>
    <source>
        <strain evidence="3 4">172606-1</strain>
    </source>
</reference>
<keyword evidence="1" id="KW-1133">Transmembrane helix</keyword>
<sequence>MTAFILYLLGASVLLAVLQIFYSAYLQKLTFFHSNRWFLVGSLIISCLGPLLPYPSWQTPIATPEILTSLSVSTTFTTSPISPQVLPAERSLLATVMEAFTFLYWAVVILLLIRLLLRVLSLIKLTGKAQKESYKNYTLLIHPGIETPFSFFGYIGIYKERYAGDTLNHILDHEEVHLRQWHSADLLLMEIYLLFFWFNPFAWWHKKQMALNLEYLADDEVLKGGANPQAYQLSLLSISSNQIPIPLTNPFSSSIMKARIQMINQTRSAKRTWLHYSWVIVIVAGCLLLVSYSKAQFYDSGSAYILADVSGWQKANSNHSQAVMQGRVIQGIVKTAKDGKLMADVKVLVVGTSKSTITNKEGKFSIEVSEEDQILEFVPMDFYTIKSDNMYPPLAMQITSSDEMIVLLHRFIPLSPLPDTTIYFMDGKRISKAEYDRQSAKGYFPHEYLFRPGLNKYNLINMGNVE</sequence>
<keyword evidence="1" id="KW-0472">Membrane</keyword>
<dbReference type="InterPro" id="IPR008756">
    <property type="entry name" value="Peptidase_M56"/>
</dbReference>
<dbReference type="PANTHER" id="PTHR34978:SF3">
    <property type="entry name" value="SLR0241 PROTEIN"/>
    <property type="match status" value="1"/>
</dbReference>
<evidence type="ECO:0000313" key="4">
    <source>
        <dbReference type="Proteomes" id="UP000480178"/>
    </source>
</evidence>
<keyword evidence="1" id="KW-0812">Transmembrane</keyword>
<dbReference type="InterPro" id="IPR052173">
    <property type="entry name" value="Beta-lactam_resp_regulator"/>
</dbReference>